<accession>A0ABD6T3E4</accession>
<proteinExistence type="predicted"/>
<feature type="transmembrane region" description="Helical" evidence="1">
    <location>
        <begin position="65"/>
        <end position="87"/>
    </location>
</feature>
<evidence type="ECO:0000313" key="2">
    <source>
        <dbReference type="EMBL" id="PHE93513.1"/>
    </source>
</evidence>
<dbReference type="RefSeq" id="WP_018766462.1">
    <property type="nucleotide sequence ID" value="NZ_JBALMQ010000038.1"/>
</dbReference>
<gene>
    <name evidence="2" type="ORF">COF81_17950</name>
</gene>
<dbReference type="AlphaFoldDB" id="A0ABD6T3E4"/>
<feature type="transmembrane region" description="Helical" evidence="1">
    <location>
        <begin position="32"/>
        <end position="53"/>
    </location>
</feature>
<evidence type="ECO:0000313" key="3">
    <source>
        <dbReference type="Proteomes" id="UP000221918"/>
    </source>
</evidence>
<protein>
    <recommendedName>
        <fullName evidence="4">Group-specific protein</fullName>
    </recommendedName>
</protein>
<keyword evidence="1" id="KW-0472">Membrane</keyword>
<dbReference type="Proteomes" id="UP000221918">
    <property type="component" value="Unassembled WGS sequence"/>
</dbReference>
<sequence length="92" mass="10544">MQNLNIWSYLFFFIAVTGAIIESSFITSHFFYYHYFKPILLVEIISPIIGTILGSFGKPGKPKQIAIILNSLFFVLFSFLALLNLWITTFGK</sequence>
<comment type="caution">
    <text evidence="2">The sequence shown here is derived from an EMBL/GenBank/DDBJ whole genome shotgun (WGS) entry which is preliminary data.</text>
</comment>
<keyword evidence="1" id="KW-1133">Transmembrane helix</keyword>
<evidence type="ECO:0008006" key="4">
    <source>
        <dbReference type="Google" id="ProtNLM"/>
    </source>
</evidence>
<feature type="transmembrane region" description="Helical" evidence="1">
    <location>
        <begin position="7"/>
        <end position="26"/>
    </location>
</feature>
<evidence type="ECO:0000256" key="1">
    <source>
        <dbReference type="SAM" id="Phobius"/>
    </source>
</evidence>
<dbReference type="EMBL" id="NUTL01000075">
    <property type="protein sequence ID" value="PHE93513.1"/>
    <property type="molecule type" value="Genomic_DNA"/>
</dbReference>
<keyword evidence="1" id="KW-0812">Transmembrane</keyword>
<reference evidence="2 3" key="1">
    <citation type="submission" date="2017-09" db="EMBL/GenBank/DDBJ databases">
        <title>Large-scale bioinformatics analysis of Bacillus genomes uncovers conserved roles of natural products in bacterial physiology.</title>
        <authorList>
            <consortium name="Agbiome Team Llc"/>
            <person name="Bleich R.M."/>
            <person name="Grubbs K.J."/>
            <person name="Santa Maria K.C."/>
            <person name="Allen S.E."/>
            <person name="Farag S."/>
            <person name="Shank E.A."/>
            <person name="Bowers A."/>
        </authorList>
    </citation>
    <scope>NUCLEOTIDE SEQUENCE [LARGE SCALE GENOMIC DNA]</scope>
    <source>
        <strain evidence="2 3">AFS037265</strain>
    </source>
</reference>
<name>A0ABD6T3E4_9BACI</name>
<organism evidence="2 3">
    <name type="scientific">Bacillus pseudomycoides</name>
    <dbReference type="NCBI Taxonomy" id="64104"/>
    <lineage>
        <taxon>Bacteria</taxon>
        <taxon>Bacillati</taxon>
        <taxon>Bacillota</taxon>
        <taxon>Bacilli</taxon>
        <taxon>Bacillales</taxon>
        <taxon>Bacillaceae</taxon>
        <taxon>Bacillus</taxon>
        <taxon>Bacillus cereus group</taxon>
    </lineage>
</organism>